<name>A0A1P8WPH2_9PLAN</name>
<evidence type="ECO:0000313" key="2">
    <source>
        <dbReference type="Proteomes" id="UP000187735"/>
    </source>
</evidence>
<sequence>MPVKPPARKHAAFTGRIGIARADITPPVGIYSRNWGAAKHDTAASIHRPLTLNALTISERVGDDPLVLIDADLGWWRPLELFRKFQQRLLNELSMDSSRLIFALTHTHAAAPLMEPDDELPGSELHGQWLEDVYQATVSTTKQAMAEAFDATLDWHTGRCGLAANRDLPDPAAPDEMPGKSGNGKATRLICGFNPNAAADDTLLLGRITDASGTLRATLVNYACHPTTLAWENTSISPDYIGAMRSTMEAATGAAAYFLQGMSGDLAPRHQYVGDTDVADRHGTQLAHAALATLFDMEPPNTELTFAETVESGAPLAAWRHRESAAAGSLKAIATTVDVPLKNWPSAAELEQQRSDCKDRALQERLRRKRDIRRSLGDGATFAHPISAWRIGDAVLLGSCSEAYSQLQKDLRRQFPKVPLACMNLINGSIGYLPPEELYDVDVYPVWQTPFDRGGLELIRAAMVNAIAELIGDGGHADTAQSA</sequence>
<evidence type="ECO:0000313" key="1">
    <source>
        <dbReference type="EMBL" id="APZ95959.1"/>
    </source>
</evidence>
<dbReference type="OrthoDB" id="337762at2"/>
<dbReference type="EMBL" id="CP017641">
    <property type="protein sequence ID" value="APZ95959.1"/>
    <property type="molecule type" value="Genomic_DNA"/>
</dbReference>
<dbReference type="Proteomes" id="UP000187735">
    <property type="component" value="Chromosome"/>
</dbReference>
<evidence type="ECO:0008006" key="3">
    <source>
        <dbReference type="Google" id="ProtNLM"/>
    </source>
</evidence>
<organism evidence="1 2">
    <name type="scientific">Fuerstiella marisgermanici</name>
    <dbReference type="NCBI Taxonomy" id="1891926"/>
    <lineage>
        <taxon>Bacteria</taxon>
        <taxon>Pseudomonadati</taxon>
        <taxon>Planctomycetota</taxon>
        <taxon>Planctomycetia</taxon>
        <taxon>Planctomycetales</taxon>
        <taxon>Planctomycetaceae</taxon>
        <taxon>Fuerstiella</taxon>
    </lineage>
</organism>
<proteinExistence type="predicted"/>
<dbReference type="STRING" id="1891926.Fuma_05622"/>
<dbReference type="AlphaFoldDB" id="A0A1P8WPH2"/>
<protein>
    <recommendedName>
        <fullName evidence="3">Alkaline ceramidase</fullName>
    </recommendedName>
</protein>
<accession>A0A1P8WPH2</accession>
<keyword evidence="2" id="KW-1185">Reference proteome</keyword>
<reference evidence="1 2" key="1">
    <citation type="journal article" date="2016" name="Front. Microbiol.">
        <title>Fuerstia marisgermanicae gen. nov., sp. nov., an Unusual Member of the Phylum Planctomycetes from the German Wadden Sea.</title>
        <authorList>
            <person name="Kohn T."/>
            <person name="Heuer A."/>
            <person name="Jogler M."/>
            <person name="Vollmers J."/>
            <person name="Boedeker C."/>
            <person name="Bunk B."/>
            <person name="Rast P."/>
            <person name="Borchert D."/>
            <person name="Glockner I."/>
            <person name="Freese H.M."/>
            <person name="Klenk H.P."/>
            <person name="Overmann J."/>
            <person name="Kaster A.K."/>
            <person name="Rohde M."/>
            <person name="Wiegand S."/>
            <person name="Jogler C."/>
        </authorList>
    </citation>
    <scope>NUCLEOTIDE SEQUENCE [LARGE SCALE GENOMIC DNA]</scope>
    <source>
        <strain evidence="1 2">NH11</strain>
    </source>
</reference>
<dbReference type="KEGG" id="fmr:Fuma_05622"/>
<gene>
    <name evidence="1" type="ORF">Fuma_05622</name>
</gene>